<reference evidence="11" key="2">
    <citation type="journal article" date="2022" name="Hortic Res">
        <title>The genome of Dioscorea zingiberensis sheds light on the biosynthesis, origin and evolution of the medicinally important diosgenin saponins.</title>
        <authorList>
            <person name="Li Y."/>
            <person name="Tan C."/>
            <person name="Li Z."/>
            <person name="Guo J."/>
            <person name="Li S."/>
            <person name="Chen X."/>
            <person name="Wang C."/>
            <person name="Dai X."/>
            <person name="Yang H."/>
            <person name="Song W."/>
            <person name="Hou L."/>
            <person name="Xu J."/>
            <person name="Tong Z."/>
            <person name="Xu A."/>
            <person name="Yuan X."/>
            <person name="Wang W."/>
            <person name="Yang Q."/>
            <person name="Chen L."/>
            <person name="Sun Z."/>
            <person name="Wang K."/>
            <person name="Pan B."/>
            <person name="Chen J."/>
            <person name="Bao Y."/>
            <person name="Liu F."/>
            <person name="Qi X."/>
            <person name="Gang D.R."/>
            <person name="Wen J."/>
            <person name="Li J."/>
        </authorList>
    </citation>
    <scope>NUCLEOTIDE SEQUENCE</scope>
    <source>
        <strain evidence="11">Dzin_1.0</strain>
    </source>
</reference>
<dbReference type="Pfam" id="PF00560">
    <property type="entry name" value="LRR_1"/>
    <property type="match status" value="2"/>
</dbReference>
<feature type="signal peptide" evidence="9">
    <location>
        <begin position="1"/>
        <end position="20"/>
    </location>
</feature>
<evidence type="ECO:0000256" key="5">
    <source>
        <dbReference type="ARBA" id="ARBA00022989"/>
    </source>
</evidence>
<keyword evidence="1" id="KW-0433">Leucine-rich repeat</keyword>
<proteinExistence type="predicted"/>
<keyword evidence="12" id="KW-1185">Reference proteome</keyword>
<dbReference type="FunFam" id="3.80.10.10:FF:000627">
    <property type="entry name" value="Probable leucine-rich repeat receptor-like protein kinase At2g33170"/>
    <property type="match status" value="1"/>
</dbReference>
<evidence type="ECO:0000259" key="10">
    <source>
        <dbReference type="PROSITE" id="PS50011"/>
    </source>
</evidence>
<dbReference type="Pfam" id="PF08263">
    <property type="entry name" value="LRRNT_2"/>
    <property type="match status" value="1"/>
</dbReference>
<keyword evidence="3 9" id="KW-0732">Signal</keyword>
<dbReference type="Proteomes" id="UP001085076">
    <property type="component" value="Miscellaneous, Linkage group lg07"/>
</dbReference>
<dbReference type="GO" id="GO:0012505">
    <property type="term" value="C:endomembrane system"/>
    <property type="evidence" value="ECO:0007669"/>
    <property type="project" value="UniProtKB-SubCell"/>
</dbReference>
<dbReference type="InterPro" id="IPR001245">
    <property type="entry name" value="Ser-Thr/Tyr_kinase_cat_dom"/>
</dbReference>
<evidence type="ECO:0000256" key="7">
    <source>
        <dbReference type="ARBA" id="ARBA00046288"/>
    </source>
</evidence>
<evidence type="ECO:0000256" key="8">
    <source>
        <dbReference type="SAM" id="Phobius"/>
    </source>
</evidence>
<dbReference type="InterPro" id="IPR000719">
    <property type="entry name" value="Prot_kinase_dom"/>
</dbReference>
<dbReference type="Gene3D" id="3.80.10.10">
    <property type="entry name" value="Ribonuclease Inhibitor"/>
    <property type="match status" value="2"/>
</dbReference>
<dbReference type="SUPFAM" id="SSF52058">
    <property type="entry name" value="L domain-like"/>
    <property type="match status" value="1"/>
</dbReference>
<dbReference type="GO" id="GO:0004672">
    <property type="term" value="F:protein kinase activity"/>
    <property type="evidence" value="ECO:0007669"/>
    <property type="project" value="InterPro"/>
</dbReference>
<keyword evidence="5 8" id="KW-1133">Transmembrane helix</keyword>
<protein>
    <recommendedName>
        <fullName evidence="10">Protein kinase domain-containing protein</fullName>
    </recommendedName>
</protein>
<feature type="domain" description="Protein kinase" evidence="10">
    <location>
        <begin position="355"/>
        <end position="630"/>
    </location>
</feature>
<keyword evidence="4" id="KW-0677">Repeat</keyword>
<accession>A0A9D5C6G2</accession>
<evidence type="ECO:0000256" key="6">
    <source>
        <dbReference type="ARBA" id="ARBA00023136"/>
    </source>
</evidence>
<dbReference type="OrthoDB" id="676979at2759"/>
<feature type="transmembrane region" description="Helical" evidence="8">
    <location>
        <begin position="283"/>
        <end position="304"/>
    </location>
</feature>
<evidence type="ECO:0000256" key="3">
    <source>
        <dbReference type="ARBA" id="ARBA00022729"/>
    </source>
</evidence>
<dbReference type="FunFam" id="3.30.200.20:FF:000489">
    <property type="entry name" value="Inactive receptor-like serine/threonine-protein kinase"/>
    <property type="match status" value="1"/>
</dbReference>
<evidence type="ECO:0000256" key="9">
    <source>
        <dbReference type="SAM" id="SignalP"/>
    </source>
</evidence>
<name>A0A9D5C6G2_9LILI</name>
<reference evidence="11" key="1">
    <citation type="submission" date="2021-03" db="EMBL/GenBank/DDBJ databases">
        <authorList>
            <person name="Li Z."/>
            <person name="Yang C."/>
        </authorList>
    </citation>
    <scope>NUCLEOTIDE SEQUENCE</scope>
    <source>
        <strain evidence="11">Dzin_1.0</strain>
        <tissue evidence="11">Leaf</tissue>
    </source>
</reference>
<evidence type="ECO:0000256" key="1">
    <source>
        <dbReference type="ARBA" id="ARBA00022614"/>
    </source>
</evidence>
<dbReference type="PANTHER" id="PTHR46084:SF19">
    <property type="entry name" value="PROTEIN KINASE DOMAIN-CONTAINING PROTEIN"/>
    <property type="match status" value="1"/>
</dbReference>
<feature type="chain" id="PRO_5038954174" description="Protein kinase domain-containing protein" evidence="9">
    <location>
        <begin position="21"/>
        <end position="652"/>
    </location>
</feature>
<dbReference type="Gene3D" id="3.30.200.20">
    <property type="entry name" value="Phosphorylase Kinase, domain 1"/>
    <property type="match status" value="1"/>
</dbReference>
<dbReference type="PANTHER" id="PTHR46084">
    <property type="entry name" value="PROTEIN MALE DISCOVERER 2"/>
    <property type="match status" value="1"/>
</dbReference>
<organism evidence="11 12">
    <name type="scientific">Dioscorea zingiberensis</name>
    <dbReference type="NCBI Taxonomy" id="325984"/>
    <lineage>
        <taxon>Eukaryota</taxon>
        <taxon>Viridiplantae</taxon>
        <taxon>Streptophyta</taxon>
        <taxon>Embryophyta</taxon>
        <taxon>Tracheophyta</taxon>
        <taxon>Spermatophyta</taxon>
        <taxon>Magnoliopsida</taxon>
        <taxon>Liliopsida</taxon>
        <taxon>Dioscoreales</taxon>
        <taxon>Dioscoreaceae</taxon>
        <taxon>Dioscorea</taxon>
    </lineage>
</organism>
<gene>
    <name evidence="11" type="ORF">J5N97_024127</name>
</gene>
<dbReference type="InterPro" id="IPR001611">
    <property type="entry name" value="Leu-rich_rpt"/>
</dbReference>
<evidence type="ECO:0000256" key="2">
    <source>
        <dbReference type="ARBA" id="ARBA00022692"/>
    </source>
</evidence>
<sequence length="652" mass="72972">MRSVELPLLLLLLLLPLVSLVEVLSLPINQEILALEAFKRSIFEDPLSVLSDWNTFDEDPCGWSAVTCSSPQNRVVTLKLSNSSLKGFLAPELGLLDFLQELVLSDNLFLGSIPKEIGLLKNLTVLDLSTNRFSGPIPAEIGDLTSVTKIDFHSNGLTGGIPSKLWNLANLVELRLDRNKLDGQIFGTNMHRVTASHENGTGLCGSTSLKFADFSYNFFVGMIPPCLRDLPRSSFQGNCFHDKVSILPRSSDQCTSGTSRAANETYEESIELPKHHRPHQPRWLLILEITTGAVILIFVISCAASTVRRCKRKSSGIIPIRKQSSWKDDISLSIDSELLKSVLRFSRQELEVACEDFSNIIGSSSHTKVYKGTMKNGPEIAVLSLSISENQWTSYFELHFQNEVADFARLNNENTAKLQGYCRESDPFSRMLVFEYASNGTLYEHLHYGEGCQFSWLRRMKIAIGIARGLRYLHTELHPPFTVSELNSSSVYLTEDFSPKLVDFERWKTIVSKPDVNGSIANGGLYHGIMDSIDRRHMDVQGNTFAFGMLLLELISGRPSYCRDRGCSLDWAMEYLQKPENMHQIVDPHLKNVKPDDLSVVWSTISLCIEPEASKRPSMQIITAMLEDGIETSPAALYKDSHLAWAELAITS</sequence>
<evidence type="ECO:0000313" key="11">
    <source>
        <dbReference type="EMBL" id="KAJ0967210.1"/>
    </source>
</evidence>
<dbReference type="Gene3D" id="1.10.510.10">
    <property type="entry name" value="Transferase(Phosphotransferase) domain 1"/>
    <property type="match status" value="1"/>
</dbReference>
<keyword evidence="2 8" id="KW-0812">Transmembrane</keyword>
<comment type="subcellular location">
    <subcellularLocation>
        <location evidence="7">Endomembrane system</location>
        <topology evidence="7">Single-pass type I membrane protein</topology>
    </subcellularLocation>
</comment>
<dbReference type="GO" id="GO:0005524">
    <property type="term" value="F:ATP binding"/>
    <property type="evidence" value="ECO:0007669"/>
    <property type="project" value="InterPro"/>
</dbReference>
<dbReference type="InterPro" id="IPR032675">
    <property type="entry name" value="LRR_dom_sf"/>
</dbReference>
<dbReference type="AlphaFoldDB" id="A0A9D5C6G2"/>
<dbReference type="SUPFAM" id="SSF56112">
    <property type="entry name" value="Protein kinase-like (PK-like)"/>
    <property type="match status" value="1"/>
</dbReference>
<evidence type="ECO:0000256" key="4">
    <source>
        <dbReference type="ARBA" id="ARBA00022737"/>
    </source>
</evidence>
<dbReference type="EMBL" id="JAGGNH010000007">
    <property type="protein sequence ID" value="KAJ0967210.1"/>
    <property type="molecule type" value="Genomic_DNA"/>
</dbReference>
<keyword evidence="6 8" id="KW-0472">Membrane</keyword>
<dbReference type="PROSITE" id="PS50011">
    <property type="entry name" value="PROTEIN_KINASE_DOM"/>
    <property type="match status" value="1"/>
</dbReference>
<dbReference type="Pfam" id="PF07714">
    <property type="entry name" value="PK_Tyr_Ser-Thr"/>
    <property type="match status" value="1"/>
</dbReference>
<evidence type="ECO:0000313" key="12">
    <source>
        <dbReference type="Proteomes" id="UP001085076"/>
    </source>
</evidence>
<comment type="caution">
    <text evidence="11">The sequence shown here is derived from an EMBL/GenBank/DDBJ whole genome shotgun (WGS) entry which is preliminary data.</text>
</comment>
<dbReference type="InterPro" id="IPR011009">
    <property type="entry name" value="Kinase-like_dom_sf"/>
</dbReference>
<dbReference type="InterPro" id="IPR013210">
    <property type="entry name" value="LRR_N_plant-typ"/>
</dbReference>